<dbReference type="RefSeq" id="WP_091808662.1">
    <property type="nucleotide sequence ID" value="NZ_CP016353.1"/>
</dbReference>
<name>A0A222VRI2_9PSEU</name>
<dbReference type="AlphaFoldDB" id="A0A222VRI2"/>
<organism evidence="1 2">
    <name type="scientific">Prauserella marina</name>
    <dbReference type="NCBI Taxonomy" id="530584"/>
    <lineage>
        <taxon>Bacteria</taxon>
        <taxon>Bacillati</taxon>
        <taxon>Actinomycetota</taxon>
        <taxon>Actinomycetes</taxon>
        <taxon>Pseudonocardiales</taxon>
        <taxon>Pseudonocardiaceae</taxon>
        <taxon>Prauserella</taxon>
    </lineage>
</organism>
<keyword evidence="2" id="KW-1185">Reference proteome</keyword>
<evidence type="ECO:0000313" key="2">
    <source>
        <dbReference type="Proteomes" id="UP000199494"/>
    </source>
</evidence>
<gene>
    <name evidence="1" type="ORF">SAMN05421630_11079</name>
</gene>
<evidence type="ECO:0000313" key="1">
    <source>
        <dbReference type="EMBL" id="SDD58658.1"/>
    </source>
</evidence>
<reference evidence="1 2" key="1">
    <citation type="submission" date="2016-10" db="EMBL/GenBank/DDBJ databases">
        <authorList>
            <person name="de Groot N.N."/>
        </authorList>
    </citation>
    <scope>NUCLEOTIDE SEQUENCE [LARGE SCALE GENOMIC DNA]</scope>
    <source>
        <strain evidence="1 2">CGMCC 4.5506</strain>
    </source>
</reference>
<dbReference type="EMBL" id="FMZE01000010">
    <property type="protein sequence ID" value="SDD58658.1"/>
    <property type="molecule type" value="Genomic_DNA"/>
</dbReference>
<protein>
    <submittedName>
        <fullName evidence="1">Uncharacterized protein</fullName>
    </submittedName>
</protein>
<proteinExistence type="predicted"/>
<dbReference type="OrthoDB" id="5180771at2"/>
<accession>A0A222VRI2</accession>
<dbReference type="KEGG" id="pmad:BAY61_17610"/>
<dbReference type="Proteomes" id="UP000199494">
    <property type="component" value="Unassembled WGS sequence"/>
</dbReference>
<sequence>MNRQTAQVDDLRLVALPSAVNCTDLFVRFSLTEWSLPVMFDDATKAARLLVQAVVDTTDARAPGFVTVRLRLSGDCLVVEVEDDQRARVHDAAPQVPGMRTGAVPLEGRGKLVWCEVPLPGGVSADAVRLPHRGDRRSQINEYTQQPEASPGGARHSGEQASPHGALPPWQQQPPGVDPALVDRVLVGLKRQEW</sequence>
<dbReference type="STRING" id="530584.SAMN05421630_11079"/>